<evidence type="ECO:0000256" key="3">
    <source>
        <dbReference type="ARBA" id="ARBA00022801"/>
    </source>
</evidence>
<dbReference type="OrthoDB" id="9776488at2"/>
<comment type="similarity">
    <text evidence="1 4">Belongs to the metallo-dependent hydrolases superfamily. NagA family.</text>
</comment>
<evidence type="ECO:0000256" key="6">
    <source>
        <dbReference type="PIRSR" id="PIRSR038994-2"/>
    </source>
</evidence>
<dbReference type="EMBL" id="RXHU01000011">
    <property type="protein sequence ID" value="RTE11296.1"/>
    <property type="molecule type" value="Genomic_DNA"/>
</dbReference>
<feature type="binding site" evidence="7">
    <location>
        <position position="218"/>
    </location>
    <ligand>
        <name>Zn(2+)</name>
        <dbReference type="ChEBI" id="CHEBI:29105"/>
    </ligand>
</feature>
<dbReference type="GO" id="GO:0006046">
    <property type="term" value="P:N-acetylglucosamine catabolic process"/>
    <property type="evidence" value="ECO:0007669"/>
    <property type="project" value="TreeGrafter"/>
</dbReference>
<keyword evidence="9" id="KW-1185">Reference proteome</keyword>
<feature type="active site" description="Proton donor/acceptor" evidence="5">
    <location>
        <position position="275"/>
    </location>
</feature>
<dbReference type="Proteomes" id="UP000276128">
    <property type="component" value="Unassembled WGS sequence"/>
</dbReference>
<dbReference type="AlphaFoldDB" id="A0A430JJY0"/>
<evidence type="ECO:0000313" key="9">
    <source>
        <dbReference type="Proteomes" id="UP000276128"/>
    </source>
</evidence>
<organism evidence="8 9">
    <name type="scientific">Paenibacillus whitsoniae</name>
    <dbReference type="NCBI Taxonomy" id="2496558"/>
    <lineage>
        <taxon>Bacteria</taxon>
        <taxon>Bacillati</taxon>
        <taxon>Bacillota</taxon>
        <taxon>Bacilli</taxon>
        <taxon>Bacillales</taxon>
        <taxon>Paenibacillaceae</taxon>
        <taxon>Paenibacillus</taxon>
    </lineage>
</organism>
<reference evidence="8 9" key="1">
    <citation type="submission" date="2018-12" db="EMBL/GenBank/DDBJ databases">
        <title>Bacillus ochoae sp. nov., Paenibacillus whitsoniae sp. nov., Paenibacillus spiritus sp. nov. Isolated from the Mars Exploration Rover during spacecraft assembly.</title>
        <authorList>
            <person name="Seuylemezian A."/>
            <person name="Vaishampayan P."/>
        </authorList>
    </citation>
    <scope>NUCLEOTIDE SEQUENCE [LARGE SCALE GENOMIC DNA]</scope>
    <source>
        <strain evidence="8 9">MER 54</strain>
    </source>
</reference>
<name>A0A430JJY0_9BACL</name>
<dbReference type="Gene3D" id="3.20.20.140">
    <property type="entry name" value="Metal-dependent hydrolases"/>
    <property type="match status" value="1"/>
</dbReference>
<evidence type="ECO:0000256" key="1">
    <source>
        <dbReference type="ARBA" id="ARBA00010716"/>
    </source>
</evidence>
<evidence type="ECO:0000256" key="4">
    <source>
        <dbReference type="PIRNR" id="PIRNR038994"/>
    </source>
</evidence>
<evidence type="ECO:0000256" key="7">
    <source>
        <dbReference type="PIRSR" id="PIRSR038994-3"/>
    </source>
</evidence>
<evidence type="ECO:0000256" key="5">
    <source>
        <dbReference type="PIRSR" id="PIRSR038994-1"/>
    </source>
</evidence>
<proteinExistence type="inferred from homology"/>
<feature type="binding site" evidence="6">
    <location>
        <position position="142"/>
    </location>
    <ligand>
        <name>substrate</name>
    </ligand>
</feature>
<dbReference type="PANTHER" id="PTHR11113:SF14">
    <property type="entry name" value="N-ACETYLGLUCOSAMINE-6-PHOSPHATE DEACETYLASE"/>
    <property type="match status" value="1"/>
</dbReference>
<accession>A0A430JJY0</accession>
<feature type="binding site" evidence="6">
    <location>
        <position position="253"/>
    </location>
    <ligand>
        <name>substrate</name>
    </ligand>
</feature>
<dbReference type="SUPFAM" id="SSF51556">
    <property type="entry name" value="Metallo-dependent hydrolases"/>
    <property type="match status" value="1"/>
</dbReference>
<feature type="binding site" evidence="7">
    <location>
        <position position="129"/>
    </location>
    <ligand>
        <name>Zn(2+)</name>
        <dbReference type="ChEBI" id="CHEBI:29105"/>
    </ligand>
</feature>
<protein>
    <submittedName>
        <fullName evidence="8">N-acetylglucosamine-6-phosphate deacetylase</fullName>
    </submittedName>
</protein>
<keyword evidence="2 7" id="KW-0479">Metal-binding</keyword>
<dbReference type="GO" id="GO:0046872">
    <property type="term" value="F:metal ion binding"/>
    <property type="evidence" value="ECO:0007669"/>
    <property type="project" value="UniProtKB-KW"/>
</dbReference>
<dbReference type="GO" id="GO:0008448">
    <property type="term" value="F:N-acetylglucosamine-6-phosphate deacetylase activity"/>
    <property type="evidence" value="ECO:0007669"/>
    <property type="project" value="InterPro"/>
</dbReference>
<feature type="binding site" evidence="7">
    <location>
        <position position="197"/>
    </location>
    <ligand>
        <name>Zn(2+)</name>
        <dbReference type="ChEBI" id="CHEBI:29105"/>
    </ligand>
</feature>
<dbReference type="RefSeq" id="WP_126139746.1">
    <property type="nucleotide sequence ID" value="NZ_RXHU01000011.1"/>
</dbReference>
<comment type="cofactor">
    <cofactor evidence="7">
        <name>a divalent metal cation</name>
        <dbReference type="ChEBI" id="CHEBI:60240"/>
    </cofactor>
    <text evidence="7">Binds 1 divalent metal cation per subunit.</text>
</comment>
<comment type="caution">
    <text evidence="8">The sequence shown here is derived from an EMBL/GenBank/DDBJ whole genome shotgun (WGS) entry which is preliminary data.</text>
</comment>
<feature type="binding site" evidence="6">
    <location>
        <begin position="221"/>
        <end position="222"/>
    </location>
    <ligand>
        <name>substrate</name>
    </ligand>
</feature>
<keyword evidence="3 4" id="KW-0378">Hydrolase</keyword>
<dbReference type="PIRSF" id="PIRSF038994">
    <property type="entry name" value="NagA"/>
    <property type="match status" value="1"/>
</dbReference>
<evidence type="ECO:0000313" key="8">
    <source>
        <dbReference type="EMBL" id="RTE11296.1"/>
    </source>
</evidence>
<sequence>MSGQLELSGLDYRTGEPLRIVVEDGCISAIAPGSLSSPACEAGLYVGPGLVDLQINGYGGDDFNTLLGDGGEFPLERIARRLAARGCTTFYPTVITNGDEELCELLAAIDRACRLHPEWAGFIGGIHLEGPFISPEDGARGAHPLEHVTAPEWAKLQRWQEASGGRIRLLTMSPEWPGSDSFIARCAAAGLVVSIGHTSATPEQIRAAAAAGARMSTHLGNGAHRMLPRHPNYLWEQLALDELSCGLIADGFHLPDQVLKVIMKVKEDWAFLVSDAVSLAGMAPGRYETHIGGCVVLTPNGRLHMESNEDLLAGSVTLLPDAVSHLTERGLVDFGTAWDMASLRPALQMGLPAAQGLSVGAPADLATFRRAGTRIELQQVVKAGRLVSK</sequence>
<gene>
    <name evidence="8" type="ORF">EJQ19_03155</name>
</gene>
<keyword evidence="4" id="KW-0119">Carbohydrate metabolism</keyword>
<feature type="binding site" evidence="6">
    <location>
        <begin position="312"/>
        <end position="314"/>
    </location>
    <ligand>
        <name>substrate</name>
    </ligand>
</feature>
<dbReference type="InterPro" id="IPR032466">
    <property type="entry name" value="Metal_Hydrolase"/>
</dbReference>
<dbReference type="PANTHER" id="PTHR11113">
    <property type="entry name" value="N-ACETYLGLUCOSAMINE-6-PHOSPHATE DEACETYLASE"/>
    <property type="match status" value="1"/>
</dbReference>
<feature type="binding site" evidence="6">
    <location>
        <position position="229"/>
    </location>
    <ligand>
        <name>substrate</name>
    </ligand>
</feature>
<evidence type="ECO:0000256" key="2">
    <source>
        <dbReference type="ARBA" id="ARBA00022723"/>
    </source>
</evidence>
<dbReference type="InterPro" id="IPR003764">
    <property type="entry name" value="GlcNAc_6-P_deAcase"/>
</dbReference>